<evidence type="ECO:0000256" key="5">
    <source>
        <dbReference type="ARBA" id="ARBA00023136"/>
    </source>
</evidence>
<feature type="transmembrane region" description="Helical" evidence="7">
    <location>
        <begin position="331"/>
        <end position="348"/>
    </location>
</feature>
<evidence type="ECO:0000256" key="7">
    <source>
        <dbReference type="SAM" id="Phobius"/>
    </source>
</evidence>
<evidence type="ECO:0000259" key="8">
    <source>
        <dbReference type="Pfam" id="PF06814"/>
    </source>
</evidence>
<evidence type="ECO:0000256" key="3">
    <source>
        <dbReference type="ARBA" id="ARBA00022729"/>
    </source>
</evidence>
<dbReference type="GO" id="GO:0016020">
    <property type="term" value="C:membrane"/>
    <property type="evidence" value="ECO:0007669"/>
    <property type="project" value="UniProtKB-SubCell"/>
</dbReference>
<dbReference type="AlphaFoldDB" id="A0AAV2YT76"/>
<feature type="transmembrane region" description="Helical" evidence="7">
    <location>
        <begin position="258"/>
        <end position="276"/>
    </location>
</feature>
<feature type="transmembrane region" description="Helical" evidence="7">
    <location>
        <begin position="409"/>
        <end position="435"/>
    </location>
</feature>
<feature type="compositionally biased region" description="Acidic residues" evidence="6">
    <location>
        <begin position="510"/>
        <end position="519"/>
    </location>
</feature>
<dbReference type="Pfam" id="PF06814">
    <property type="entry name" value="GOST_TM"/>
    <property type="match status" value="1"/>
</dbReference>
<protein>
    <recommendedName>
        <fullName evidence="8">GOST seven transmembrane domain-containing protein</fullName>
    </recommendedName>
</protein>
<organism evidence="9 10">
    <name type="scientific">Lagenidium giganteum</name>
    <dbReference type="NCBI Taxonomy" id="4803"/>
    <lineage>
        <taxon>Eukaryota</taxon>
        <taxon>Sar</taxon>
        <taxon>Stramenopiles</taxon>
        <taxon>Oomycota</taxon>
        <taxon>Peronosporomycetes</taxon>
        <taxon>Pythiales</taxon>
        <taxon>Pythiaceae</taxon>
    </lineage>
</organism>
<feature type="transmembrane region" description="Helical" evidence="7">
    <location>
        <begin position="219"/>
        <end position="246"/>
    </location>
</feature>
<proteinExistence type="predicted"/>
<reference evidence="9" key="2">
    <citation type="journal article" date="2023" name="Microbiol Resour">
        <title>Decontamination and Annotation of the Draft Genome Sequence of the Oomycete Lagenidium giganteum ARSEF 373.</title>
        <authorList>
            <person name="Morgan W.R."/>
            <person name="Tartar A."/>
        </authorList>
    </citation>
    <scope>NUCLEOTIDE SEQUENCE</scope>
    <source>
        <strain evidence="9">ARSEF 373</strain>
    </source>
</reference>
<feature type="transmembrane region" description="Helical" evidence="7">
    <location>
        <begin position="296"/>
        <end position="324"/>
    </location>
</feature>
<keyword evidence="10" id="KW-1185">Reference proteome</keyword>
<reference evidence="9" key="1">
    <citation type="submission" date="2022-11" db="EMBL/GenBank/DDBJ databases">
        <authorList>
            <person name="Morgan W.R."/>
            <person name="Tartar A."/>
        </authorList>
    </citation>
    <scope>NUCLEOTIDE SEQUENCE</scope>
    <source>
        <strain evidence="9">ARSEF 373</strain>
    </source>
</reference>
<dbReference type="EMBL" id="DAKRPA010000165">
    <property type="protein sequence ID" value="DAZ96503.1"/>
    <property type="molecule type" value="Genomic_DNA"/>
</dbReference>
<keyword evidence="3" id="KW-0732">Signal</keyword>
<accession>A0AAV2YT76</accession>
<name>A0AAV2YT76_9STRA</name>
<feature type="transmembrane region" description="Helical" evidence="7">
    <location>
        <begin position="368"/>
        <end position="388"/>
    </location>
</feature>
<evidence type="ECO:0000313" key="10">
    <source>
        <dbReference type="Proteomes" id="UP001146120"/>
    </source>
</evidence>
<comment type="subcellular location">
    <subcellularLocation>
        <location evidence="1">Membrane</location>
        <topology evidence="1">Multi-pass membrane protein</topology>
    </subcellularLocation>
</comment>
<dbReference type="InterPro" id="IPR009637">
    <property type="entry name" value="GPR107/GPR108-like"/>
</dbReference>
<feature type="compositionally biased region" description="Low complexity" evidence="6">
    <location>
        <begin position="530"/>
        <end position="541"/>
    </location>
</feature>
<feature type="compositionally biased region" description="Basic and acidic residues" evidence="6">
    <location>
        <begin position="494"/>
        <end position="509"/>
    </location>
</feature>
<keyword evidence="2 7" id="KW-0812">Transmembrane</keyword>
<gene>
    <name evidence="9" type="ORF">N0F65_008054</name>
</gene>
<dbReference type="GO" id="GO:0005794">
    <property type="term" value="C:Golgi apparatus"/>
    <property type="evidence" value="ECO:0007669"/>
    <property type="project" value="TreeGrafter"/>
</dbReference>
<keyword evidence="4 7" id="KW-1133">Transmembrane helix</keyword>
<dbReference type="PANTHER" id="PTHR21229">
    <property type="entry name" value="LUNG SEVEN TRANSMEMBRANE RECEPTOR"/>
    <property type="match status" value="1"/>
</dbReference>
<feature type="transmembrane region" description="Helical" evidence="7">
    <location>
        <begin position="48"/>
        <end position="68"/>
    </location>
</feature>
<evidence type="ECO:0000256" key="2">
    <source>
        <dbReference type="ARBA" id="ARBA00022692"/>
    </source>
</evidence>
<dbReference type="InterPro" id="IPR053937">
    <property type="entry name" value="GOST_TM"/>
</dbReference>
<sequence length="541" mass="60525">SPNVRRGPTRSRDTRSGACSAVQAIARDDPPRTLHDPRRDSHMTLRRSCVLPVLAAAAVCAVVQASIYPVKSDLWVPPFQRAEKMFATDQGPIFARHGNSSITVDVHGVNLSASMDDWRMVVFFYHAQDYEVFETVSDKIELLACSQEAGLQFSGMNGVKRFMFPVKNESVHAVATYDVRTAGWTDTQIFVCSNGSGAAEAMDFEGTMEVRNPFGLLPAVLYGLLPFSALLAFGYTVFDVFFIVLLCRHRQQILQLHYGILLILILGTVTSSMWFYSFMDMNKTGAPVCCPYPTNFLIAVTLDTLMRTVARIILLIVCLGYGIVRDSLTSLEAFFVSVLSISYFLSGIGDEVSRGTSSGAEFRQKPTVWSFVQLLCNLMFIMWIHYSMERILRQLSDQKQCAKLGMYKSLAWALVAFIVFFTILTMVAVCSRLGVFEWGVEWEWMQLVAWPVLNFVVSAAMCLIWRPSPTSSQYAFSMQLPQHEGDDNGMELAPRGHSDDEMDVDSHDLESDEDEEVDVELSPPKDTMKKSSTATKAKTDE</sequence>
<dbReference type="Proteomes" id="UP001146120">
    <property type="component" value="Unassembled WGS sequence"/>
</dbReference>
<feature type="transmembrane region" description="Helical" evidence="7">
    <location>
        <begin position="447"/>
        <end position="465"/>
    </location>
</feature>
<dbReference type="PANTHER" id="PTHR21229:SF1">
    <property type="entry name" value="GH17801P"/>
    <property type="match status" value="1"/>
</dbReference>
<evidence type="ECO:0000256" key="6">
    <source>
        <dbReference type="SAM" id="MobiDB-lite"/>
    </source>
</evidence>
<feature type="region of interest" description="Disordered" evidence="6">
    <location>
        <begin position="486"/>
        <end position="541"/>
    </location>
</feature>
<comment type="caution">
    <text evidence="9">The sequence shown here is derived from an EMBL/GenBank/DDBJ whole genome shotgun (WGS) entry which is preliminary data.</text>
</comment>
<keyword evidence="5 7" id="KW-0472">Membrane</keyword>
<feature type="domain" description="GOST seven transmembrane" evidence="8">
    <location>
        <begin position="224"/>
        <end position="471"/>
    </location>
</feature>
<evidence type="ECO:0000256" key="1">
    <source>
        <dbReference type="ARBA" id="ARBA00004141"/>
    </source>
</evidence>
<evidence type="ECO:0000256" key="4">
    <source>
        <dbReference type="ARBA" id="ARBA00022989"/>
    </source>
</evidence>
<evidence type="ECO:0000313" key="9">
    <source>
        <dbReference type="EMBL" id="DAZ96503.1"/>
    </source>
</evidence>
<feature type="non-terminal residue" evidence="9">
    <location>
        <position position="1"/>
    </location>
</feature>